<keyword evidence="3" id="KW-1185">Reference proteome</keyword>
<dbReference type="PANTHER" id="PTHR36344">
    <property type="entry name" value="RX N-TERMINAL DOMAIN-CONTAINING PROTEIN"/>
    <property type="match status" value="1"/>
</dbReference>
<dbReference type="Proteomes" id="UP001151760">
    <property type="component" value="Unassembled WGS sequence"/>
</dbReference>
<comment type="caution">
    <text evidence="2">The sequence shown here is derived from an EMBL/GenBank/DDBJ whole genome shotgun (WGS) entry which is preliminary data.</text>
</comment>
<evidence type="ECO:0000313" key="2">
    <source>
        <dbReference type="EMBL" id="GJT85974.1"/>
    </source>
</evidence>
<proteinExistence type="predicted"/>
<dbReference type="PANTHER" id="PTHR36344:SF1">
    <property type="entry name" value="RX N-TERMINAL DOMAIN-CONTAINING PROTEIN"/>
    <property type="match status" value="1"/>
</dbReference>
<evidence type="ECO:0000256" key="1">
    <source>
        <dbReference type="SAM" id="Coils"/>
    </source>
</evidence>
<name>A0ABQ5HDL3_9ASTR</name>
<keyword evidence="1" id="KW-0175">Coiled coil</keyword>
<protein>
    <submittedName>
        <fullName evidence="2">Uncharacterized protein</fullName>
    </submittedName>
</protein>
<gene>
    <name evidence="2" type="ORF">Tco_1067691</name>
</gene>
<accession>A0ABQ5HDL3</accession>
<evidence type="ECO:0000313" key="3">
    <source>
        <dbReference type="Proteomes" id="UP001151760"/>
    </source>
</evidence>
<sequence>MLGLFWEHPPALDPEDVGRRIQFLRDRIRNLENQKRALLEEEFLTRNELEVRDALIGKRLSLDLTFPIGFDCGGQTRQRLSLNMGLRLRLEWNCSVDRSRFTSAHLRDFFVPGLELCGAIKKWDLLGFHLYCLRLGH</sequence>
<dbReference type="EMBL" id="BQNB010019502">
    <property type="protein sequence ID" value="GJT85974.1"/>
    <property type="molecule type" value="Genomic_DNA"/>
</dbReference>
<reference evidence="2" key="2">
    <citation type="submission" date="2022-01" db="EMBL/GenBank/DDBJ databases">
        <authorList>
            <person name="Yamashiro T."/>
            <person name="Shiraishi A."/>
            <person name="Satake H."/>
            <person name="Nakayama K."/>
        </authorList>
    </citation>
    <scope>NUCLEOTIDE SEQUENCE</scope>
</reference>
<feature type="coiled-coil region" evidence="1">
    <location>
        <begin position="21"/>
        <end position="48"/>
    </location>
</feature>
<organism evidence="2 3">
    <name type="scientific">Tanacetum coccineum</name>
    <dbReference type="NCBI Taxonomy" id="301880"/>
    <lineage>
        <taxon>Eukaryota</taxon>
        <taxon>Viridiplantae</taxon>
        <taxon>Streptophyta</taxon>
        <taxon>Embryophyta</taxon>
        <taxon>Tracheophyta</taxon>
        <taxon>Spermatophyta</taxon>
        <taxon>Magnoliopsida</taxon>
        <taxon>eudicotyledons</taxon>
        <taxon>Gunneridae</taxon>
        <taxon>Pentapetalae</taxon>
        <taxon>asterids</taxon>
        <taxon>campanulids</taxon>
        <taxon>Asterales</taxon>
        <taxon>Asteraceae</taxon>
        <taxon>Asteroideae</taxon>
        <taxon>Anthemideae</taxon>
        <taxon>Anthemidinae</taxon>
        <taxon>Tanacetum</taxon>
    </lineage>
</organism>
<reference evidence="2" key="1">
    <citation type="journal article" date="2022" name="Int. J. Mol. Sci.">
        <title>Draft Genome of Tanacetum Coccineum: Genomic Comparison of Closely Related Tanacetum-Family Plants.</title>
        <authorList>
            <person name="Yamashiro T."/>
            <person name="Shiraishi A."/>
            <person name="Nakayama K."/>
            <person name="Satake H."/>
        </authorList>
    </citation>
    <scope>NUCLEOTIDE SEQUENCE</scope>
</reference>